<dbReference type="AlphaFoldDB" id="A0ABD1EAC2"/>
<feature type="domain" description="Carboxylesterase type B" evidence="7">
    <location>
        <begin position="116"/>
        <end position="599"/>
    </location>
</feature>
<dbReference type="Proteomes" id="UP001566132">
    <property type="component" value="Unassembled WGS sequence"/>
</dbReference>
<protein>
    <recommendedName>
        <fullName evidence="6">Carboxylic ester hydrolase</fullName>
        <ecNumber evidence="6">3.1.1.-</ecNumber>
    </recommendedName>
</protein>
<keyword evidence="4" id="KW-1015">Disulfide bond</keyword>
<dbReference type="Pfam" id="PF00135">
    <property type="entry name" value="COesterase"/>
    <property type="match status" value="2"/>
</dbReference>
<feature type="domain" description="Carboxylesterase type B" evidence="7">
    <location>
        <begin position="54"/>
        <end position="95"/>
    </location>
</feature>
<organism evidence="8 9">
    <name type="scientific">Hypothenemus hampei</name>
    <name type="common">Coffee berry borer</name>
    <dbReference type="NCBI Taxonomy" id="57062"/>
    <lineage>
        <taxon>Eukaryota</taxon>
        <taxon>Metazoa</taxon>
        <taxon>Ecdysozoa</taxon>
        <taxon>Arthropoda</taxon>
        <taxon>Hexapoda</taxon>
        <taxon>Insecta</taxon>
        <taxon>Pterygota</taxon>
        <taxon>Neoptera</taxon>
        <taxon>Endopterygota</taxon>
        <taxon>Coleoptera</taxon>
        <taxon>Polyphaga</taxon>
        <taxon>Cucujiformia</taxon>
        <taxon>Curculionidae</taxon>
        <taxon>Scolytinae</taxon>
        <taxon>Hypothenemus</taxon>
    </lineage>
</organism>
<evidence type="ECO:0000259" key="7">
    <source>
        <dbReference type="Pfam" id="PF00135"/>
    </source>
</evidence>
<evidence type="ECO:0000256" key="1">
    <source>
        <dbReference type="ARBA" id="ARBA00005964"/>
    </source>
</evidence>
<keyword evidence="2" id="KW-0719">Serine esterase</keyword>
<proteinExistence type="inferred from homology"/>
<comment type="caution">
    <text evidence="8">The sequence shown here is derived from an EMBL/GenBank/DDBJ whole genome shotgun (WGS) entry which is preliminary data.</text>
</comment>
<evidence type="ECO:0000256" key="2">
    <source>
        <dbReference type="ARBA" id="ARBA00022487"/>
    </source>
</evidence>
<evidence type="ECO:0000313" key="8">
    <source>
        <dbReference type="EMBL" id="KAL1490877.1"/>
    </source>
</evidence>
<dbReference type="EC" id="3.1.1.-" evidence="6"/>
<dbReference type="InterPro" id="IPR019826">
    <property type="entry name" value="Carboxylesterase_B_AS"/>
</dbReference>
<evidence type="ECO:0000256" key="6">
    <source>
        <dbReference type="RuleBase" id="RU361235"/>
    </source>
</evidence>
<dbReference type="EMBL" id="JBDJPC010000009">
    <property type="protein sequence ID" value="KAL1490877.1"/>
    <property type="molecule type" value="Genomic_DNA"/>
</dbReference>
<dbReference type="InterPro" id="IPR019819">
    <property type="entry name" value="Carboxylesterase_B_CS"/>
</dbReference>
<evidence type="ECO:0000256" key="4">
    <source>
        <dbReference type="ARBA" id="ARBA00023157"/>
    </source>
</evidence>
<dbReference type="PANTHER" id="PTHR43142">
    <property type="entry name" value="CARBOXYLIC ESTER HYDROLASE"/>
    <property type="match status" value="1"/>
</dbReference>
<evidence type="ECO:0000313" key="9">
    <source>
        <dbReference type="Proteomes" id="UP001566132"/>
    </source>
</evidence>
<keyword evidence="9" id="KW-1185">Reference proteome</keyword>
<sequence>MAFATVTVDHILADEIRIGLQNNNCRRSERTDSSRKIEFSTREVATYQRGIDFPRIELHSGIIQGNVKWLENGEKYYNFQGIPYALPPIGVRRFKVVVLVFENHVMLKLHIYFSLQDPVPYTRWKGILNATQHGPDCVQLVLRQTNYFVTGQEDCLYLNVYAPKNPLMTKELLPCMVWIYGGSFREGSSRLYGPDHFLTKNVVIVTFNYRLGIFGFLSTEDDVATGNYGLKDVLLVLKWVKGNIIKFGGDPSKITVFGESAGAAIVGYLMISVQSKDLFQQAILQSGSPLCPWALHRNPKKVAFDLGLALGYSTSSTVKLVKFLRNIDLAKETTALLNVNFVNFAEIFNNGGPFGPVLEPAGPTAFLTKNSYEILKNGNFHHIPVIIGLNTQESKFFNSLFALIRPLLLIFDVSPSSLARPAMNINPQDKRIFGTNIREHYFKSKSFFNADTEEFADFFSDDQFVRPVIETVQLLSKRVPVYFYVYDYEGTLGKQFLKLFSVDDERIKGVAHATELLYMFQMKFKEIDRFRNAEEVLVSRRLVTLWTNFAKYSNPTPVQDKLFDDIMWPQASVKNTNYYYIGRNISTGVNFKERNMQFWETLYKNYSKGPIGTY</sequence>
<evidence type="ECO:0000256" key="3">
    <source>
        <dbReference type="ARBA" id="ARBA00022801"/>
    </source>
</evidence>
<comment type="similarity">
    <text evidence="1 6">Belongs to the type-B carboxylesterase/lipase family.</text>
</comment>
<reference evidence="8 9" key="1">
    <citation type="submission" date="2024-05" db="EMBL/GenBank/DDBJ databases">
        <title>Genetic variation in Jamaican populations of the coffee berry borer (Hypothenemus hampei).</title>
        <authorList>
            <person name="Errbii M."/>
            <person name="Myrie A."/>
        </authorList>
    </citation>
    <scope>NUCLEOTIDE SEQUENCE [LARGE SCALE GENOMIC DNA]</scope>
    <source>
        <strain evidence="8">JA-Hopewell-2020-01-JO</strain>
        <tissue evidence="8">Whole body</tissue>
    </source>
</reference>
<dbReference type="GO" id="GO:0052689">
    <property type="term" value="F:carboxylic ester hydrolase activity"/>
    <property type="evidence" value="ECO:0007669"/>
    <property type="project" value="UniProtKB-KW"/>
</dbReference>
<dbReference type="InterPro" id="IPR002018">
    <property type="entry name" value="CarbesteraseB"/>
</dbReference>
<accession>A0ABD1EAC2</accession>
<keyword evidence="3 6" id="KW-0378">Hydrolase</keyword>
<gene>
    <name evidence="8" type="ORF">ABEB36_011560</name>
</gene>
<dbReference type="InterPro" id="IPR029058">
    <property type="entry name" value="AB_hydrolase_fold"/>
</dbReference>
<dbReference type="PROSITE" id="PS00941">
    <property type="entry name" value="CARBOXYLESTERASE_B_2"/>
    <property type="match status" value="1"/>
</dbReference>
<dbReference type="PROSITE" id="PS00122">
    <property type="entry name" value="CARBOXYLESTERASE_B_1"/>
    <property type="match status" value="1"/>
</dbReference>
<dbReference type="Gene3D" id="3.40.50.1820">
    <property type="entry name" value="alpha/beta hydrolase"/>
    <property type="match status" value="1"/>
</dbReference>
<dbReference type="SUPFAM" id="SSF53474">
    <property type="entry name" value="alpha/beta-Hydrolases"/>
    <property type="match status" value="1"/>
</dbReference>
<evidence type="ECO:0000256" key="5">
    <source>
        <dbReference type="ARBA" id="ARBA00023180"/>
    </source>
</evidence>
<dbReference type="PANTHER" id="PTHR43142:SF1">
    <property type="entry name" value="CARBOXYLIC ESTER HYDROLASE"/>
    <property type="match status" value="1"/>
</dbReference>
<name>A0ABD1EAC2_HYPHA</name>
<keyword evidence="5" id="KW-0325">Glycoprotein</keyword>